<feature type="chain" id="PRO_5014948082" evidence="1">
    <location>
        <begin position="29"/>
        <end position="299"/>
    </location>
</feature>
<evidence type="ECO:0000313" key="3">
    <source>
        <dbReference type="Proteomes" id="UP000231263"/>
    </source>
</evidence>
<accession>A0A2M7XFP5</accession>
<feature type="signal peptide" evidence="1">
    <location>
        <begin position="1"/>
        <end position="28"/>
    </location>
</feature>
<comment type="caution">
    <text evidence="2">The sequence shown here is derived from an EMBL/GenBank/DDBJ whole genome shotgun (WGS) entry which is preliminary data.</text>
</comment>
<gene>
    <name evidence="2" type="ORF">CO173_02885</name>
</gene>
<name>A0A2M7XFP5_9BACT</name>
<sequence>MMATMRKSAKAVMAFVMIVIAPATSAFAGGPEDCVNPCVAPATQEVTEVQTSVTNSTDIGAVRAQLGAVERKLNETRVYLGKLDRYAGQEFHDIVEQFEELMVERTALLVRIGQLEADVANLGDGVASNRAAIYALNGRVDDRRMVAGWSAGLGAGFGQPIAGATGAVQGSLRTGVIWGWEGAKVGHLFIPSLELGPDHVGGSFDSVTYWSQESNDLGFYAGVVGNHSGLGKGWSYTGASIGGHGGLWYSLPVGSELQLTLQPGVFAGLQGTRHQALPVTRLELSANLAWLWNSHADRE</sequence>
<dbReference type="EMBL" id="PFWT01000009">
    <property type="protein sequence ID" value="PJA46688.1"/>
    <property type="molecule type" value="Genomic_DNA"/>
</dbReference>
<evidence type="ECO:0000313" key="2">
    <source>
        <dbReference type="EMBL" id="PJA46688.1"/>
    </source>
</evidence>
<dbReference type="AlphaFoldDB" id="A0A2M7XFP5"/>
<reference evidence="3" key="1">
    <citation type="submission" date="2017-09" db="EMBL/GenBank/DDBJ databases">
        <title>Depth-based differentiation of microbial function through sediment-hosted aquifers and enrichment of novel symbionts in the deep terrestrial subsurface.</title>
        <authorList>
            <person name="Probst A.J."/>
            <person name="Ladd B."/>
            <person name="Jarett J.K."/>
            <person name="Geller-Mcgrath D.E."/>
            <person name="Sieber C.M.K."/>
            <person name="Emerson J.B."/>
            <person name="Anantharaman K."/>
            <person name="Thomas B.C."/>
            <person name="Malmstrom R."/>
            <person name="Stieglmeier M."/>
            <person name="Klingl A."/>
            <person name="Woyke T."/>
            <person name="Ryan C.M."/>
            <person name="Banfield J.F."/>
        </authorList>
    </citation>
    <scope>NUCLEOTIDE SEQUENCE [LARGE SCALE GENOMIC DNA]</scope>
</reference>
<evidence type="ECO:0000256" key="1">
    <source>
        <dbReference type="SAM" id="SignalP"/>
    </source>
</evidence>
<protein>
    <submittedName>
        <fullName evidence="2">Uncharacterized protein</fullName>
    </submittedName>
</protein>
<keyword evidence="1" id="KW-0732">Signal</keyword>
<organism evidence="2 3">
    <name type="scientific">Candidatus Uhrbacteria bacterium CG_4_9_14_3_um_filter_41_35</name>
    <dbReference type="NCBI Taxonomy" id="1975034"/>
    <lineage>
        <taxon>Bacteria</taxon>
        <taxon>Candidatus Uhriibacteriota</taxon>
    </lineage>
</organism>
<proteinExistence type="predicted"/>
<dbReference type="Proteomes" id="UP000231263">
    <property type="component" value="Unassembled WGS sequence"/>
</dbReference>